<evidence type="ECO:0000313" key="2">
    <source>
        <dbReference type="Proteomes" id="UP000243376"/>
    </source>
</evidence>
<dbReference type="SUPFAM" id="SSF53271">
    <property type="entry name" value="PRTase-like"/>
    <property type="match status" value="1"/>
</dbReference>
<dbReference type="EMBL" id="PNIQ01000801">
    <property type="protein sequence ID" value="PMP77373.1"/>
    <property type="molecule type" value="Genomic_DNA"/>
</dbReference>
<dbReference type="PANTHER" id="PTHR11608">
    <property type="entry name" value="BIFUNCTIONAL PROTEIN PYRR"/>
    <property type="match status" value="1"/>
</dbReference>
<organism evidence="1 2">
    <name type="scientific">Chloroflexus aggregans</name>
    <dbReference type="NCBI Taxonomy" id="152260"/>
    <lineage>
        <taxon>Bacteria</taxon>
        <taxon>Bacillati</taxon>
        <taxon>Chloroflexota</taxon>
        <taxon>Chloroflexia</taxon>
        <taxon>Chloroflexales</taxon>
        <taxon>Chloroflexineae</taxon>
        <taxon>Chloroflexaceae</taxon>
        <taxon>Chloroflexus</taxon>
    </lineage>
</organism>
<dbReference type="InterPro" id="IPR050137">
    <property type="entry name" value="PyrR_bifunctional"/>
</dbReference>
<sequence length="64" mass="7147">IADLGRPARIQLAVLIDRGHRELPIRADYVGKNVPTSLSERVKVRLRETDGVDEVVILRGTNND</sequence>
<dbReference type="InterPro" id="IPR029057">
    <property type="entry name" value="PRTase-like"/>
</dbReference>
<dbReference type="EC" id="2.4.2.9" evidence="1"/>
<keyword evidence="1" id="KW-0328">Glycosyltransferase</keyword>
<feature type="non-terminal residue" evidence="1">
    <location>
        <position position="1"/>
    </location>
</feature>
<dbReference type="AlphaFoldDB" id="A0A2J6X0Q7"/>
<reference evidence="1 2" key="1">
    <citation type="submission" date="2018-01" db="EMBL/GenBank/DDBJ databases">
        <title>Metagenomic assembled genomes from two thermal pools in the Uzon Caldera, Kamchatka, Russia.</title>
        <authorList>
            <person name="Wilkins L."/>
            <person name="Ettinger C."/>
        </authorList>
    </citation>
    <scope>NUCLEOTIDE SEQUENCE [LARGE SCALE GENOMIC DNA]</scope>
    <source>
        <strain evidence="1">ZAV-02</strain>
    </source>
</reference>
<gene>
    <name evidence="1" type="ORF">C0184_12000</name>
</gene>
<proteinExistence type="predicted"/>
<dbReference type="GO" id="GO:0004845">
    <property type="term" value="F:uracil phosphoribosyltransferase activity"/>
    <property type="evidence" value="ECO:0007669"/>
    <property type="project" value="UniProtKB-EC"/>
</dbReference>
<accession>A0A2J6X0Q7</accession>
<dbReference type="PANTHER" id="PTHR11608:SF0">
    <property type="entry name" value="BIFUNCTIONAL PROTEIN PYRR"/>
    <property type="match status" value="1"/>
</dbReference>
<evidence type="ECO:0000313" key="1">
    <source>
        <dbReference type="EMBL" id="PMP77373.1"/>
    </source>
</evidence>
<dbReference type="Proteomes" id="UP000243376">
    <property type="component" value="Unassembled WGS sequence"/>
</dbReference>
<protein>
    <submittedName>
        <fullName evidence="1">Bifunctional pyr operon transcriptional regulator/uracil phosphoribosyltransferase</fullName>
        <ecNumber evidence="1">2.4.2.9</ecNumber>
    </submittedName>
</protein>
<keyword evidence="1" id="KW-0808">Transferase</keyword>
<comment type="caution">
    <text evidence="1">The sequence shown here is derived from an EMBL/GenBank/DDBJ whole genome shotgun (WGS) entry which is preliminary data.</text>
</comment>
<dbReference type="Gene3D" id="3.40.50.2020">
    <property type="match status" value="1"/>
</dbReference>
<name>A0A2J6X0Q7_9CHLR</name>